<proteinExistence type="predicted"/>
<sequence length="266" mass="31124">MASLRKQLEEREFETLDLFTVSFSLFTANFKNFFIIALICSLPIILSSIYFPVKMFKSSDVKTFEDLVYLFKTEVSVGFYVNIFLSWFLDVLSVISVSLLVESLIFKRVKSATWAIVKSFKFIFPALVTSFIYFVLVFLGLTFFIVPGIALIIFFVFIKNICALRHTWGINALRYSYYLVKPKFFKTLFILLFIFFFQNVFSITFLSSPINSREGLLSYFIAMIVLYIFDIYFKIIISLFFLNRDYISSTQSDDDEYEDNNEAGEQ</sequence>
<keyword evidence="3" id="KW-1185">Reference proteome</keyword>
<protein>
    <recommendedName>
        <fullName evidence="4">Glycerophosphoryl diester phosphodiesterase membrane domain-containing protein</fullName>
    </recommendedName>
</protein>
<evidence type="ECO:0000256" key="1">
    <source>
        <dbReference type="SAM" id="Phobius"/>
    </source>
</evidence>
<feature type="transmembrane region" description="Helical" evidence="1">
    <location>
        <begin position="149"/>
        <end position="168"/>
    </location>
</feature>
<comment type="caution">
    <text evidence="2">The sequence shown here is derived from an EMBL/GenBank/DDBJ whole genome shotgun (WGS) entry which is preliminary data.</text>
</comment>
<feature type="transmembrane region" description="Helical" evidence="1">
    <location>
        <begin position="122"/>
        <end position="143"/>
    </location>
</feature>
<keyword evidence="1" id="KW-0472">Membrane</keyword>
<keyword evidence="1" id="KW-1133">Transmembrane helix</keyword>
<feature type="transmembrane region" description="Helical" evidence="1">
    <location>
        <begin position="79"/>
        <end position="101"/>
    </location>
</feature>
<keyword evidence="1" id="KW-0812">Transmembrane</keyword>
<dbReference type="EMBL" id="JJMJ01000016">
    <property type="protein sequence ID" value="PPS23135.1"/>
    <property type="molecule type" value="Genomic_DNA"/>
</dbReference>
<feature type="transmembrane region" description="Helical" evidence="1">
    <location>
        <begin position="216"/>
        <end position="242"/>
    </location>
</feature>
<reference evidence="2 3" key="1">
    <citation type="submission" date="2014-04" db="EMBL/GenBank/DDBJ databases">
        <title>Whole genome sequence of 'Brachyspira hampsonii' D13-03603F2.</title>
        <authorList>
            <person name="Patterson A.H."/>
            <person name="Chaban B."/>
            <person name="Fernando C."/>
            <person name="Harding J.C."/>
            <person name="Hill J.E."/>
        </authorList>
    </citation>
    <scope>NUCLEOTIDE SEQUENCE [LARGE SCALE GENOMIC DNA]</scope>
    <source>
        <strain evidence="2 3">D13-03603F2</strain>
    </source>
</reference>
<dbReference type="RefSeq" id="WP_013113878.1">
    <property type="nucleotide sequence ID" value="NZ_JAWLPZ010000010.1"/>
</dbReference>
<gene>
    <name evidence="2" type="ORF">DJ52_00700</name>
</gene>
<evidence type="ECO:0000313" key="2">
    <source>
        <dbReference type="EMBL" id="PPS23135.1"/>
    </source>
</evidence>
<feature type="transmembrane region" description="Helical" evidence="1">
    <location>
        <begin position="188"/>
        <end position="210"/>
    </location>
</feature>
<feature type="transmembrane region" description="Helical" evidence="1">
    <location>
        <begin position="33"/>
        <end position="53"/>
    </location>
</feature>
<accession>A0ABX5B719</accession>
<dbReference type="Proteomes" id="UP000238924">
    <property type="component" value="Unassembled WGS sequence"/>
</dbReference>
<evidence type="ECO:0008006" key="4">
    <source>
        <dbReference type="Google" id="ProtNLM"/>
    </source>
</evidence>
<evidence type="ECO:0000313" key="3">
    <source>
        <dbReference type="Proteomes" id="UP000238924"/>
    </source>
</evidence>
<name>A0ABX5B719_9SPIR</name>
<organism evidence="2 3">
    <name type="scientific">Brachyspira murdochii</name>
    <dbReference type="NCBI Taxonomy" id="84378"/>
    <lineage>
        <taxon>Bacteria</taxon>
        <taxon>Pseudomonadati</taxon>
        <taxon>Spirochaetota</taxon>
        <taxon>Spirochaetia</taxon>
        <taxon>Brachyspirales</taxon>
        <taxon>Brachyspiraceae</taxon>
        <taxon>Brachyspira</taxon>
    </lineage>
</organism>